<feature type="domain" description="CCHC-type" evidence="4">
    <location>
        <begin position="446"/>
        <end position="461"/>
    </location>
</feature>
<dbReference type="InterPro" id="IPR010999">
    <property type="entry name" value="Retrovr_matrix"/>
</dbReference>
<dbReference type="Gene3D" id="4.10.60.10">
    <property type="entry name" value="Zinc finger, CCHC-type"/>
    <property type="match status" value="1"/>
</dbReference>
<evidence type="ECO:0000313" key="7">
    <source>
        <dbReference type="Proteomes" id="UP000429181"/>
    </source>
</evidence>
<dbReference type="SUPFAM" id="SSF47836">
    <property type="entry name" value="Retroviral matrix proteins"/>
    <property type="match status" value="1"/>
</dbReference>
<dbReference type="SMART" id="SM00343">
    <property type="entry name" value="ZnF_C2HC"/>
    <property type="match status" value="1"/>
</dbReference>
<organism evidence="6 7">
    <name type="scientific">Bos indicus x Bos taurus</name>
    <name type="common">Hybrid cattle</name>
    <dbReference type="NCBI Taxonomy" id="30522"/>
    <lineage>
        <taxon>Eukaryota</taxon>
        <taxon>Metazoa</taxon>
        <taxon>Chordata</taxon>
        <taxon>Craniata</taxon>
        <taxon>Vertebrata</taxon>
        <taxon>Euteleostomi</taxon>
        <taxon>Mammalia</taxon>
        <taxon>Eutheria</taxon>
        <taxon>Laurasiatheria</taxon>
        <taxon>Artiodactyla</taxon>
        <taxon>Ruminantia</taxon>
        <taxon>Pecora</taxon>
        <taxon>Bovidae</taxon>
        <taxon>Bovinae</taxon>
        <taxon>Bos</taxon>
    </lineage>
</organism>
<dbReference type="GO" id="GO:0008270">
    <property type="term" value="F:zinc ion binding"/>
    <property type="evidence" value="ECO:0007669"/>
    <property type="project" value="UniProtKB-KW"/>
</dbReference>
<feature type="region of interest" description="Disordered" evidence="3">
    <location>
        <begin position="457"/>
        <end position="492"/>
    </location>
</feature>
<keyword evidence="1" id="KW-0378">Hydrolase</keyword>
<dbReference type="InterPro" id="IPR008919">
    <property type="entry name" value="Retrov_capsid_N"/>
</dbReference>
<dbReference type="PROSITE" id="PS00141">
    <property type="entry name" value="ASP_PROTEASE"/>
    <property type="match status" value="1"/>
</dbReference>
<evidence type="ECO:0008006" key="8">
    <source>
        <dbReference type="Google" id="ProtNLM"/>
    </source>
</evidence>
<sequence length="566" mass="64037">MGANNSSLTPLNCILKNWDRFDPQGLKKTHLVFLCDTAWPRYPLEDGEWWPIGGSLKYNTVLQLDRFCKEQGKWVEVAYVLPFFSQRNMPDFCPKGIDLGVKPSAPSFTSPVSVRPQTTLVSVETQTIQVKDEMEDRRQREEEKQVSPIYPWDHMRRAAGETEEQPHKLLPLYETPTGRNNQSVRVNKPFSYQEIHRIKEDLGDYLEDPEKYIRAFKGVTLLYDLTWKDMMYILGQTLTPKSKTRVLGKAVAYGDEWLGNESVGKRENEIAALPTGNQAVPTIEPDWDYNTAKGRWDQSHFIRCILEGLRQACSKPLNYGKLADIEQEKEAPGKFLDRLREGLHRFTEIDPESEEGKVILKDRFLTQLAPDILRKLLKQAYGPNQSLDTLLQLAQTVYYGREYEEKKERQKKTKEKAEAFTMAMKNVLKQPEKNAQRGLGEKGWACYFCGKEGHLKRDCPQASKPPPPPPPPRLHVQSAKDHTGKETAPRGVGLRGRTLKTIRTEGAQGVPTQAPVLITPEEPRVLIIVGGQSVDFLLDTGATYSVLTEAPGPLSSRSASTMGLSG</sequence>
<dbReference type="InterPro" id="IPR001969">
    <property type="entry name" value="Aspartic_peptidase_AS"/>
</dbReference>
<keyword evidence="2" id="KW-0479">Metal-binding</keyword>
<dbReference type="InterPro" id="IPR036946">
    <property type="entry name" value="G_retro_matrix_sf"/>
</dbReference>
<dbReference type="SUPFAM" id="SSF50630">
    <property type="entry name" value="Acid proteases"/>
    <property type="match status" value="1"/>
</dbReference>
<dbReference type="PROSITE" id="PS50158">
    <property type="entry name" value="ZF_CCHC"/>
    <property type="match status" value="1"/>
</dbReference>
<protein>
    <recommendedName>
        <fullName evidence="8">CCHC-type domain-containing protein</fullName>
    </recommendedName>
</protein>
<dbReference type="GO" id="GO:0003676">
    <property type="term" value="F:nucleic acid binding"/>
    <property type="evidence" value="ECO:0007669"/>
    <property type="project" value="InterPro"/>
</dbReference>
<evidence type="ECO:0000256" key="3">
    <source>
        <dbReference type="SAM" id="MobiDB-lite"/>
    </source>
</evidence>
<evidence type="ECO:0000259" key="4">
    <source>
        <dbReference type="PROSITE" id="PS50158"/>
    </source>
</evidence>
<dbReference type="GeneTree" id="ENSGT01140000282623"/>
<dbReference type="Pfam" id="PF00077">
    <property type="entry name" value="RVP"/>
    <property type="match status" value="1"/>
</dbReference>
<proteinExistence type="predicted"/>
<dbReference type="InterPro" id="IPR001878">
    <property type="entry name" value="Znf_CCHC"/>
</dbReference>
<dbReference type="Gene3D" id="2.40.70.10">
    <property type="entry name" value="Acid Proteases"/>
    <property type="match status" value="1"/>
</dbReference>
<keyword evidence="2" id="KW-0862">Zinc</keyword>
<dbReference type="PROSITE" id="PS50175">
    <property type="entry name" value="ASP_PROT_RETROV"/>
    <property type="match status" value="1"/>
</dbReference>
<dbReference type="PANTHER" id="PTHR33166">
    <property type="entry name" value="GAG_P30 DOMAIN-CONTAINING PROTEIN"/>
    <property type="match status" value="1"/>
</dbReference>
<evidence type="ECO:0000256" key="2">
    <source>
        <dbReference type="PROSITE-ProRule" id="PRU00047"/>
    </source>
</evidence>
<feature type="compositionally biased region" description="Basic and acidic residues" evidence="3">
    <location>
        <begin position="478"/>
        <end position="488"/>
    </location>
</feature>
<dbReference type="Pfam" id="PF00098">
    <property type="entry name" value="zf-CCHC"/>
    <property type="match status" value="1"/>
</dbReference>
<accession>A0A4W2FK78</accession>
<dbReference type="GO" id="GO:0006508">
    <property type="term" value="P:proteolysis"/>
    <property type="evidence" value="ECO:0007669"/>
    <property type="project" value="InterPro"/>
</dbReference>
<reference evidence="6 7" key="1">
    <citation type="submission" date="2018-11" db="EMBL/GenBank/DDBJ databases">
        <title>Haplotype-resolved cattle genomes.</title>
        <authorList>
            <person name="Low W.Y."/>
            <person name="Tearle R."/>
            <person name="Bickhart D.M."/>
            <person name="Rosen B.D."/>
            <person name="Koren S."/>
            <person name="Rhie A."/>
            <person name="Hiendleder S."/>
            <person name="Phillippy A.M."/>
            <person name="Smith T.P.L."/>
            <person name="Williams J.L."/>
        </authorList>
    </citation>
    <scope>NUCLEOTIDE SEQUENCE [LARGE SCALE GENOMIC DNA]</scope>
</reference>
<dbReference type="GO" id="GO:0004190">
    <property type="term" value="F:aspartic-type endopeptidase activity"/>
    <property type="evidence" value="ECO:0007669"/>
    <property type="project" value="InterPro"/>
</dbReference>
<dbReference type="InterPro" id="IPR036875">
    <property type="entry name" value="Znf_CCHC_sf"/>
</dbReference>
<dbReference type="GO" id="GO:0019068">
    <property type="term" value="P:virion assembly"/>
    <property type="evidence" value="ECO:0007669"/>
    <property type="project" value="InterPro"/>
</dbReference>
<dbReference type="InterPro" id="IPR050462">
    <property type="entry name" value="Retroviral_Gag-Pol_poly"/>
</dbReference>
<feature type="domain" description="Peptidase A2" evidence="5">
    <location>
        <begin position="534"/>
        <end position="566"/>
    </location>
</feature>
<dbReference type="InterPro" id="IPR003036">
    <property type="entry name" value="Gag_P30"/>
</dbReference>
<dbReference type="SUPFAM" id="SSF57756">
    <property type="entry name" value="Retrovirus zinc finger-like domains"/>
    <property type="match status" value="1"/>
</dbReference>
<dbReference type="SUPFAM" id="SSF47943">
    <property type="entry name" value="Retrovirus capsid protein, N-terminal core domain"/>
    <property type="match status" value="1"/>
</dbReference>
<keyword evidence="2" id="KW-0863">Zinc-finger</keyword>
<name>A0A4W2FK78_BOBOX</name>
<dbReference type="Gene3D" id="1.10.375.10">
    <property type="entry name" value="Human Immunodeficiency Virus Type 1 Capsid Protein"/>
    <property type="match status" value="1"/>
</dbReference>
<evidence type="ECO:0000259" key="5">
    <source>
        <dbReference type="PROSITE" id="PS50175"/>
    </source>
</evidence>
<feature type="compositionally biased region" description="Pro residues" evidence="3">
    <location>
        <begin position="463"/>
        <end position="473"/>
    </location>
</feature>
<reference evidence="6" key="2">
    <citation type="submission" date="2025-08" db="UniProtKB">
        <authorList>
            <consortium name="Ensembl"/>
        </authorList>
    </citation>
    <scope>IDENTIFICATION</scope>
</reference>
<dbReference type="Ensembl" id="ENSBIXT00005005282.1">
    <property type="protein sequence ID" value="ENSBIXP00005005983.1"/>
    <property type="gene ID" value="ENSBIXG00005011532.1"/>
</dbReference>
<evidence type="ECO:0000256" key="1">
    <source>
        <dbReference type="ARBA" id="ARBA00022801"/>
    </source>
</evidence>
<dbReference type="Pfam" id="PF02093">
    <property type="entry name" value="Gag_p30"/>
    <property type="match status" value="1"/>
</dbReference>
<dbReference type="Proteomes" id="UP000429181">
    <property type="component" value="Chromosome 11"/>
</dbReference>
<dbReference type="InterPro" id="IPR018061">
    <property type="entry name" value="Retropepsins"/>
</dbReference>
<dbReference type="InterPro" id="IPR021109">
    <property type="entry name" value="Peptidase_aspartic_dom_sf"/>
</dbReference>
<dbReference type="InterPro" id="IPR001995">
    <property type="entry name" value="Peptidase_A2_cat"/>
</dbReference>
<dbReference type="AlphaFoldDB" id="A0A4W2FK78"/>
<evidence type="ECO:0000313" key="6">
    <source>
        <dbReference type="Ensembl" id="ENSBIXP00005005983.1"/>
    </source>
</evidence>
<dbReference type="Gene3D" id="1.10.150.180">
    <property type="entry name" value="Gamma-retroviral matrix domain"/>
    <property type="match status" value="1"/>
</dbReference>